<evidence type="ECO:0000313" key="2">
    <source>
        <dbReference type="Proteomes" id="UP000269019"/>
    </source>
</evidence>
<protein>
    <submittedName>
        <fullName evidence="1">Uncharacterized protein</fullName>
    </submittedName>
</protein>
<dbReference type="Proteomes" id="UP000269019">
    <property type="component" value="Chromosome"/>
</dbReference>
<keyword evidence="2" id="KW-1185">Reference proteome</keyword>
<gene>
    <name evidence="1" type="ORF">CCHOA_06770</name>
</gene>
<accession>A0A3G6J6Z5</accession>
<sequence>MRGLLPPSLVIVPIVQGNANVLVRLCGSSGVCSLVRGLHGWQMSRRWCAVPPPGHWLFTKGGWNCAELLLLGVCDGFSDNAASFADGGCAADIVEPK</sequence>
<proteinExistence type="predicted"/>
<reference evidence="1 2" key="1">
    <citation type="submission" date="2018-11" db="EMBL/GenBank/DDBJ databases">
        <authorList>
            <person name="Kleinhagauer T."/>
            <person name="Glaeser S.P."/>
            <person name="Spergser J."/>
            <person name="Ruckert C."/>
            <person name="Kaempfer P."/>
            <person name="Busse H.-J."/>
        </authorList>
    </citation>
    <scope>NUCLEOTIDE SEQUENCE [LARGE SCALE GENOMIC DNA]</scope>
    <source>
        <strain evidence="1 2">200CH</strain>
    </source>
</reference>
<dbReference type="AlphaFoldDB" id="A0A3G6J6Z5"/>
<organism evidence="1 2">
    <name type="scientific">Corynebacterium choanae</name>
    <dbReference type="NCBI Taxonomy" id="1862358"/>
    <lineage>
        <taxon>Bacteria</taxon>
        <taxon>Bacillati</taxon>
        <taxon>Actinomycetota</taxon>
        <taxon>Actinomycetes</taxon>
        <taxon>Mycobacteriales</taxon>
        <taxon>Corynebacteriaceae</taxon>
        <taxon>Corynebacterium</taxon>
    </lineage>
</organism>
<evidence type="ECO:0000313" key="1">
    <source>
        <dbReference type="EMBL" id="AZA13746.1"/>
    </source>
</evidence>
<name>A0A3G6J6Z5_9CORY</name>
<dbReference type="KEGG" id="ccho:CCHOA_06770"/>
<dbReference type="EMBL" id="CP033896">
    <property type="protein sequence ID" value="AZA13746.1"/>
    <property type="molecule type" value="Genomic_DNA"/>
</dbReference>